<feature type="region of interest" description="Disordered" evidence="2">
    <location>
        <begin position="451"/>
        <end position="483"/>
    </location>
</feature>
<keyword evidence="1" id="KW-0175">Coiled coil</keyword>
<dbReference type="InterPro" id="IPR038927">
    <property type="entry name" value="C6orf163"/>
</dbReference>
<dbReference type="EMBL" id="VVIM01000008">
    <property type="protein sequence ID" value="KAB0794292.1"/>
    <property type="molecule type" value="Genomic_DNA"/>
</dbReference>
<dbReference type="OrthoDB" id="8196513at2759"/>
<dbReference type="PANTHER" id="PTHR34645:SF1">
    <property type="entry name" value="GENE 136-RELATED"/>
    <property type="match status" value="1"/>
</dbReference>
<organism evidence="3 4">
    <name type="scientific">Photinus pyralis</name>
    <name type="common">Common eastern firefly</name>
    <name type="synonym">Lampyris pyralis</name>
    <dbReference type="NCBI Taxonomy" id="7054"/>
    <lineage>
        <taxon>Eukaryota</taxon>
        <taxon>Metazoa</taxon>
        <taxon>Ecdysozoa</taxon>
        <taxon>Arthropoda</taxon>
        <taxon>Hexapoda</taxon>
        <taxon>Insecta</taxon>
        <taxon>Pterygota</taxon>
        <taxon>Neoptera</taxon>
        <taxon>Endopterygota</taxon>
        <taxon>Coleoptera</taxon>
        <taxon>Polyphaga</taxon>
        <taxon>Elateriformia</taxon>
        <taxon>Elateroidea</taxon>
        <taxon>Lampyridae</taxon>
        <taxon>Lampyrinae</taxon>
        <taxon>Photinus</taxon>
    </lineage>
</organism>
<feature type="compositionally biased region" description="Basic and acidic residues" evidence="2">
    <location>
        <begin position="372"/>
        <end position="387"/>
    </location>
</feature>
<sequence length="806" mass="93083">MEKTDHYRRRKMCLQQSLAPTISQVKNELGNDLAEMIFSTCPKSVQPVLGLAPPLKGPGDDLWTSPSDILLGKVCLKPPLTGKCMKALTHQGILVIGQDIEMKFWNEAELDKKKELREQEEILKFMAELQQKKAVDKALELQEERLKFEKDQLTIQFSRHLERELDRLQRTLKTEHEHTLRIRQRDLNEEWQDKMERAVADSVKELTANFLKELELEGNLLYRKFQLEIKKEKLKHQFELHDVRKGCQESFAQLKHQLECKNIANIMYILCAERQKCQTERMAIEDKYQTEIGYLQSVITNQDEAYTELMKDREKKADQLTQREECLKEILRQFQKFINFALRSPPTQAEFLLDVEKLSLFALEGNVTDKDGYKESDTWKSDGERSENSPSTEVNGEFTSEACETNGSVIPHEEKPKPVESLPTLHYNKHTYIREGFEDVAACEIQNGECTENEKDDAGHDTQQSQEQESIASIQDEVTNSTTMKKIPKKSSILFSEHKAHESEDLICPVYDELPTDILEDATLQLEELSKVTVYKQQSMFEDVQKTCCSRCTQTYIETNRTALAEKVQKRISEALSSTLQIPYRESLIKYRTSIEKDEDERIEISRLSLARDSYLINKHSIAVKRLSTPNSECSLPRDDETSQVQETKHADKSKMSPKVSKLSVSKNSLELLRSQSMLSRSKPSESNESFEIEIESDHDFSLNESKAVKVSHFEVLTLYDKPKKQDGNTVKNLTATDSPWLTYGYKTKDEPQEQRTESTNKIIGDRDLEVHTQAPEDFIQHRAKSMLTIFKKHPSLIRLFTACTN</sequence>
<accession>A0A5N4AAE4</accession>
<dbReference type="PANTHER" id="PTHR34645">
    <property type="entry name" value="SIMILAR TO HYPOTHETICAL PROTEIN"/>
    <property type="match status" value="1"/>
</dbReference>
<dbReference type="InParanoid" id="A0A5N4AAE4"/>
<comment type="caution">
    <text evidence="3">The sequence shown here is derived from an EMBL/GenBank/DDBJ whole genome shotgun (WGS) entry which is preliminary data.</text>
</comment>
<evidence type="ECO:0000313" key="4">
    <source>
        <dbReference type="Proteomes" id="UP000327044"/>
    </source>
</evidence>
<feature type="compositionally biased region" description="Polar residues" evidence="2">
    <location>
        <begin position="388"/>
        <end position="400"/>
    </location>
</feature>
<feature type="coiled-coil region" evidence="1">
    <location>
        <begin position="132"/>
        <end position="178"/>
    </location>
</feature>
<evidence type="ECO:0000256" key="1">
    <source>
        <dbReference type="SAM" id="Coils"/>
    </source>
</evidence>
<reference evidence="3 4" key="1">
    <citation type="journal article" date="2018" name="Elife">
        <title>Firefly genomes illuminate parallel origins of bioluminescence in beetles.</title>
        <authorList>
            <person name="Fallon T.R."/>
            <person name="Lower S.E."/>
            <person name="Chang C.H."/>
            <person name="Bessho-Uehara M."/>
            <person name="Martin G.J."/>
            <person name="Bewick A.J."/>
            <person name="Behringer M."/>
            <person name="Debat H.J."/>
            <person name="Wong I."/>
            <person name="Day J.C."/>
            <person name="Suvorov A."/>
            <person name="Silva C.J."/>
            <person name="Stanger-Hall K.F."/>
            <person name="Hall D.W."/>
            <person name="Schmitz R.J."/>
            <person name="Nelson D.R."/>
            <person name="Lewis S.M."/>
            <person name="Shigenobu S."/>
            <person name="Bybee S.M."/>
            <person name="Larracuente A.M."/>
            <person name="Oba Y."/>
            <person name="Weng J.K."/>
        </authorList>
    </citation>
    <scope>NUCLEOTIDE SEQUENCE [LARGE SCALE GENOMIC DNA]</scope>
    <source>
        <strain evidence="3">1611_PpyrPB1</strain>
        <tissue evidence="3">Whole body</tissue>
    </source>
</reference>
<keyword evidence="4" id="KW-1185">Reference proteome</keyword>
<dbReference type="Proteomes" id="UP000327044">
    <property type="component" value="Unassembled WGS sequence"/>
</dbReference>
<feature type="compositionally biased region" description="Basic and acidic residues" evidence="2">
    <location>
        <begin position="636"/>
        <end position="655"/>
    </location>
</feature>
<feature type="region of interest" description="Disordered" evidence="2">
    <location>
        <begin position="630"/>
        <end position="663"/>
    </location>
</feature>
<gene>
    <name evidence="3" type="ORF">PPYR_11131</name>
</gene>
<proteinExistence type="predicted"/>
<protein>
    <submittedName>
        <fullName evidence="3">Uncharacterized protein</fullName>
    </submittedName>
</protein>
<dbReference type="AlphaFoldDB" id="A0A5N4AAE4"/>
<name>A0A5N4AAE4_PHOPY</name>
<evidence type="ECO:0000256" key="2">
    <source>
        <dbReference type="SAM" id="MobiDB-lite"/>
    </source>
</evidence>
<feature type="compositionally biased region" description="Low complexity" evidence="2">
    <location>
        <begin position="463"/>
        <end position="475"/>
    </location>
</feature>
<evidence type="ECO:0000313" key="3">
    <source>
        <dbReference type="EMBL" id="KAB0794292.1"/>
    </source>
</evidence>
<feature type="region of interest" description="Disordered" evidence="2">
    <location>
        <begin position="372"/>
        <end position="400"/>
    </location>
</feature>